<proteinExistence type="predicted"/>
<evidence type="ECO:0000256" key="8">
    <source>
        <dbReference type="SAM" id="MobiDB-lite"/>
    </source>
</evidence>
<evidence type="ECO:0000259" key="10">
    <source>
        <dbReference type="PROSITE" id="PS52029"/>
    </source>
</evidence>
<evidence type="ECO:0000256" key="5">
    <source>
        <dbReference type="ARBA" id="ARBA00023315"/>
    </source>
</evidence>
<dbReference type="EMBL" id="JAJAGO010000010">
    <property type="protein sequence ID" value="MCT2592504.1"/>
    <property type="molecule type" value="Genomic_DNA"/>
</dbReference>
<evidence type="ECO:0000256" key="4">
    <source>
        <dbReference type="ARBA" id="ARBA00022984"/>
    </source>
</evidence>
<dbReference type="Gene3D" id="2.60.40.3780">
    <property type="match status" value="1"/>
</dbReference>
<dbReference type="InterPro" id="IPR000253">
    <property type="entry name" value="FHA_dom"/>
</dbReference>
<dbReference type="RefSeq" id="WP_260219828.1">
    <property type="nucleotide sequence ID" value="NZ_JAJAGO010000010.1"/>
</dbReference>
<sequence length="419" mass="44611">MLNADAIREGNRGRVVGGSAAALAALLAVLLLVVTSCGGTGDSAASTQDGKDGKEQKKEVPKGPSEAIVKIAPKNGADDVATTGALKVTAAQGKLTKVTVKDDDGTRIPGKIVKKGAAWKPERHLMTKTEYSVHAVAEDAEGRTSAEHTSFTTIVPADTFIGYYTPDDGDKVGVGMPVSVRFNRPIADRESVEKALSVKADPGVKIEGHWFGNNRLDFRPEKYWKAGTKVTLNLHLDGVEGANGVYGTQHKTVKFTIGRAQVSVVDAKKKTMTVLRDGKKIKQVPISAGAPATSTYNGKMVISEKHEVTRMNGDTVGFGGEYDIEDVPHAMRLSTSGTFIHGNYWAGKATFGSANTSHGCIGLFDARGGGDKSTPAAWFYDNSLVGDIVEVKNSKDETIQPDNGFSGWNMDWEDWTAAP</sequence>
<dbReference type="InterPro" id="IPR038063">
    <property type="entry name" value="Transpep_catalytic_dom"/>
</dbReference>
<dbReference type="Pfam" id="PF03734">
    <property type="entry name" value="YkuD"/>
    <property type="match status" value="1"/>
</dbReference>
<feature type="region of interest" description="Disordered" evidence="8">
    <location>
        <begin position="41"/>
        <end position="65"/>
    </location>
</feature>
<dbReference type="Proteomes" id="UP001156389">
    <property type="component" value="Unassembled WGS sequence"/>
</dbReference>
<gene>
    <name evidence="11" type="ORF">LHJ74_21770</name>
</gene>
<dbReference type="Gene3D" id="2.40.440.10">
    <property type="entry name" value="L,D-transpeptidase catalytic domain-like"/>
    <property type="match status" value="1"/>
</dbReference>
<dbReference type="PROSITE" id="PS52029">
    <property type="entry name" value="LD_TPASE"/>
    <property type="match status" value="1"/>
</dbReference>
<feature type="compositionally biased region" description="Basic and acidic residues" evidence="8">
    <location>
        <begin position="49"/>
        <end position="61"/>
    </location>
</feature>
<evidence type="ECO:0000313" key="11">
    <source>
        <dbReference type="EMBL" id="MCT2592504.1"/>
    </source>
</evidence>
<keyword evidence="3 7" id="KW-0133">Cell shape</keyword>
<dbReference type="CDD" id="cd13432">
    <property type="entry name" value="LDT_IgD_like_2"/>
    <property type="match status" value="1"/>
</dbReference>
<keyword evidence="5" id="KW-0012">Acyltransferase</keyword>
<comment type="pathway">
    <text evidence="1 7">Cell wall biogenesis; peptidoglycan biosynthesis.</text>
</comment>
<feature type="active site" description="Nucleophile" evidence="7">
    <location>
        <position position="360"/>
    </location>
</feature>
<evidence type="ECO:0000256" key="2">
    <source>
        <dbReference type="ARBA" id="ARBA00022679"/>
    </source>
</evidence>
<dbReference type="InterPro" id="IPR005490">
    <property type="entry name" value="LD_TPept_cat_dom"/>
</dbReference>
<keyword evidence="2" id="KW-0808">Transferase</keyword>
<comment type="caution">
    <text evidence="11">The sequence shown here is derived from an EMBL/GenBank/DDBJ whole genome shotgun (WGS) entry which is preliminary data.</text>
</comment>
<reference evidence="11 12" key="1">
    <citation type="submission" date="2021-10" db="EMBL/GenBank/DDBJ databases">
        <title>Streptomyces gossypii sp. nov., isolated from soil collected from cotton field.</title>
        <authorList>
            <person name="Ge X."/>
            <person name="Chen X."/>
            <person name="Liu W."/>
        </authorList>
    </citation>
    <scope>NUCLEOTIDE SEQUENCE [LARGE SCALE GENOMIC DNA]</scope>
    <source>
        <strain evidence="11 12">N2-109</strain>
    </source>
</reference>
<dbReference type="InterPro" id="IPR041280">
    <property type="entry name" value="Big_10"/>
</dbReference>
<dbReference type="PANTHER" id="PTHR30582:SF2">
    <property type="entry name" value="L,D-TRANSPEPTIDASE YCIB-RELATED"/>
    <property type="match status" value="1"/>
</dbReference>
<dbReference type="Gene3D" id="2.60.40.3710">
    <property type="match status" value="1"/>
</dbReference>
<dbReference type="CDD" id="cd16913">
    <property type="entry name" value="YkuD_like"/>
    <property type="match status" value="1"/>
</dbReference>
<evidence type="ECO:0000256" key="6">
    <source>
        <dbReference type="ARBA" id="ARBA00023316"/>
    </source>
</evidence>
<feature type="domain" description="L,D-TPase catalytic" evidence="10">
    <location>
        <begin position="261"/>
        <end position="392"/>
    </location>
</feature>
<organism evidence="11 12">
    <name type="scientific">Streptomyces gossypii</name>
    <dbReference type="NCBI Taxonomy" id="2883101"/>
    <lineage>
        <taxon>Bacteria</taxon>
        <taxon>Bacillati</taxon>
        <taxon>Actinomycetota</taxon>
        <taxon>Actinomycetes</taxon>
        <taxon>Kitasatosporales</taxon>
        <taxon>Streptomycetaceae</taxon>
        <taxon>Streptomyces</taxon>
    </lineage>
</organism>
<evidence type="ECO:0000256" key="7">
    <source>
        <dbReference type="PROSITE-ProRule" id="PRU01373"/>
    </source>
</evidence>
<feature type="domain" description="FHA" evidence="9">
    <location>
        <begin position="275"/>
        <end position="345"/>
    </location>
</feature>
<keyword evidence="4 7" id="KW-0573">Peptidoglycan synthesis</keyword>
<dbReference type="PANTHER" id="PTHR30582">
    <property type="entry name" value="L,D-TRANSPEPTIDASE"/>
    <property type="match status" value="1"/>
</dbReference>
<name>A0ABT2JYI0_9ACTN</name>
<evidence type="ECO:0000256" key="3">
    <source>
        <dbReference type="ARBA" id="ARBA00022960"/>
    </source>
</evidence>
<protein>
    <submittedName>
        <fullName evidence="11">Ig-like domain-containing protein</fullName>
    </submittedName>
</protein>
<evidence type="ECO:0000259" key="9">
    <source>
        <dbReference type="PROSITE" id="PS50006"/>
    </source>
</evidence>
<evidence type="ECO:0000313" key="12">
    <source>
        <dbReference type="Proteomes" id="UP001156389"/>
    </source>
</evidence>
<evidence type="ECO:0000256" key="1">
    <source>
        <dbReference type="ARBA" id="ARBA00004752"/>
    </source>
</evidence>
<dbReference type="InterPro" id="IPR050979">
    <property type="entry name" value="LD-transpeptidase"/>
</dbReference>
<dbReference type="SUPFAM" id="SSF141523">
    <property type="entry name" value="L,D-transpeptidase catalytic domain-like"/>
    <property type="match status" value="1"/>
</dbReference>
<keyword evidence="6 7" id="KW-0961">Cell wall biogenesis/degradation</keyword>
<accession>A0ABT2JYI0</accession>
<feature type="active site" description="Proton donor/acceptor" evidence="7">
    <location>
        <position position="341"/>
    </location>
</feature>
<keyword evidence="12" id="KW-1185">Reference proteome</keyword>
<dbReference type="PROSITE" id="PS50006">
    <property type="entry name" value="FHA_DOMAIN"/>
    <property type="match status" value="1"/>
</dbReference>
<dbReference type="Pfam" id="PF17964">
    <property type="entry name" value="Big_10"/>
    <property type="match status" value="1"/>
</dbReference>